<evidence type="ECO:0000313" key="11">
    <source>
        <dbReference type="EMBL" id="CAG9827392.1"/>
    </source>
</evidence>
<dbReference type="GO" id="GO:0140965">
    <property type="term" value="P:secondary piRNA processing"/>
    <property type="evidence" value="ECO:0007669"/>
    <property type="project" value="UniProtKB-ARBA"/>
</dbReference>
<dbReference type="InterPro" id="IPR036085">
    <property type="entry name" value="PAZ_dom_sf"/>
</dbReference>
<dbReference type="FunFam" id="3.30.420.10:FF:000014">
    <property type="entry name" value="Piwi-like RNA-mediated gene silencing 1"/>
    <property type="match status" value="1"/>
</dbReference>
<keyword evidence="2" id="KW-0217">Developmental protein</keyword>
<keyword evidence="5" id="KW-0694">RNA-binding</keyword>
<dbReference type="Gene3D" id="2.170.260.10">
    <property type="entry name" value="paz domain"/>
    <property type="match status" value="1"/>
</dbReference>
<dbReference type="EMBL" id="OU898276">
    <property type="protein sequence ID" value="CAG9827392.1"/>
    <property type="molecule type" value="Genomic_DNA"/>
</dbReference>
<dbReference type="InterPro" id="IPR003165">
    <property type="entry name" value="Piwi"/>
</dbReference>
<dbReference type="PROSITE" id="PS50822">
    <property type="entry name" value="PIWI"/>
    <property type="match status" value="1"/>
</dbReference>
<evidence type="ECO:0000259" key="10">
    <source>
        <dbReference type="PROSITE" id="PS50822"/>
    </source>
</evidence>
<feature type="compositionally biased region" description="Low complexity" evidence="8">
    <location>
        <begin position="41"/>
        <end position="58"/>
    </location>
</feature>
<evidence type="ECO:0000256" key="6">
    <source>
        <dbReference type="ARBA" id="ARBA00023158"/>
    </source>
</evidence>
<dbReference type="CDD" id="cd04658">
    <property type="entry name" value="Piwi_piwi-like_Euk"/>
    <property type="match status" value="1"/>
</dbReference>
<dbReference type="SMART" id="SM00950">
    <property type="entry name" value="Piwi"/>
    <property type="match status" value="1"/>
</dbReference>
<feature type="domain" description="Piwi" evidence="10">
    <location>
        <begin position="573"/>
        <end position="859"/>
    </location>
</feature>
<feature type="compositionally biased region" description="Low complexity" evidence="8">
    <location>
        <begin position="69"/>
        <end position="78"/>
    </location>
</feature>
<dbReference type="InterPro" id="IPR012337">
    <property type="entry name" value="RNaseH-like_sf"/>
</dbReference>
<evidence type="ECO:0000256" key="1">
    <source>
        <dbReference type="ARBA" id="ARBA00004496"/>
    </source>
</evidence>
<keyword evidence="12" id="KW-1185">Reference proteome</keyword>
<keyword evidence="3" id="KW-0963">Cytoplasm</keyword>
<keyword evidence="4" id="KW-0221">Differentiation</keyword>
<dbReference type="OrthoDB" id="445936at2759"/>
<dbReference type="AlphaFoldDB" id="A0A9N9SQR9"/>
<dbReference type="Pfam" id="PF02171">
    <property type="entry name" value="Piwi"/>
    <property type="match status" value="1"/>
</dbReference>
<feature type="domain" description="PAZ" evidence="9">
    <location>
        <begin position="293"/>
        <end position="408"/>
    </location>
</feature>
<comment type="similarity">
    <text evidence="7">Belongs to the argonaute family. Piwi subfamily.</text>
</comment>
<accession>A0A9N9SQR9</accession>
<comment type="subcellular location">
    <subcellularLocation>
        <location evidence="1">Cytoplasm</location>
    </subcellularLocation>
</comment>
<dbReference type="SMART" id="SM00949">
    <property type="entry name" value="PAZ"/>
    <property type="match status" value="1"/>
</dbReference>
<sequence length="873" mass="99150">MDRPPPRGRGALMAALRVQKEKETTEKSVGIAPEPPKPTQARGRSASLLKLLAAKPGPSVESANDANKPTSSVSTSNVPVVPDATSKIDVPVFTSKGSVEEITRSTSQMSFVEKEPVYFQGEAGKPLRLSVNYIKLDLEKDRGVYEYEIKFNPELDAKNKRFRAANGVIKQLGMAKVFDGGNTLYLPQQITSTSETFTVNDEDKTISVKLILKKKKNMADHDCLHLYNVLFKRIMNKLKYTAIGKNYFDTNSKHLVPQHKLEIYPGFAISVDQQEDGLMLCLDPQHRVLRTQNANELLRELRSQHRDIQTYQKVASEYIIGCCVFTKYNNKNYIVDDIVWDQTPQNTFPTRDGNNISYVEYYKNQYNITISDYDQPLLINKKEVPVQGSEQKVERVVCLIPEITHLTGLTDNMRSDFKVMKDVAQFTRVTPNQRIAALRKYLENVNRNEEAKQILADWGLRIANDTLNVSGRKLDNEIIYFGQNQQFQTNNSADWTRASGENQVTGPVDMYNWIVFHTDRDRKYAYDFGDLMCRLGNVMGCHISKPKMVKLPSDTNETYIQACQQHIDKNVQIVVFICPTMRSDRYGHIKKMCCSQIPVPSQVINSRTLSNPQKVRSIVQKIALQMTCKLGGTLWTVRFPFKGWMICGIDVYHGKRSSSVCGFVSSLNESVSRWFSTATFQAGELGDFMKTAFIKALEATRNANGYYPKKVVIVRDGVGDGQLTHCQRYEVKQLESCLKELELDIKLCFVVVQKRISTRIFSVGHEGAENPPCGTILDHSITRRQLPDFFLVPQSVRQGTVNPTHYIVLHDTCQLKPDHIQRLCYKLCHLYYNWPGTIRVPAPCMYAHKLASLVGQHLKKLPSAALADKLFYL</sequence>
<dbReference type="PANTHER" id="PTHR22891">
    <property type="entry name" value="EUKARYOTIC TRANSLATION INITIATION FACTOR 2C"/>
    <property type="match status" value="1"/>
</dbReference>
<dbReference type="InterPro" id="IPR003100">
    <property type="entry name" value="PAZ_dom"/>
</dbReference>
<gene>
    <name evidence="11" type="ORF">DIABBA_LOCUS1387</name>
</gene>
<keyword evidence="6" id="KW-0943">RNA-mediated gene silencing</keyword>
<proteinExistence type="inferred from homology"/>
<name>A0A9N9SQR9_DIABA</name>
<reference evidence="11" key="1">
    <citation type="submission" date="2022-01" db="EMBL/GenBank/DDBJ databases">
        <authorList>
            <person name="King R."/>
        </authorList>
    </citation>
    <scope>NUCLEOTIDE SEQUENCE</scope>
</reference>
<evidence type="ECO:0008006" key="13">
    <source>
        <dbReference type="Google" id="ProtNLM"/>
    </source>
</evidence>
<dbReference type="GO" id="GO:0005737">
    <property type="term" value="C:cytoplasm"/>
    <property type="evidence" value="ECO:0007669"/>
    <property type="project" value="UniProtKB-SubCell"/>
</dbReference>
<dbReference type="FunFam" id="2.170.260.10:FF:000003">
    <property type="entry name" value="Piwi-like RNA-mediated gene silencing 2"/>
    <property type="match status" value="1"/>
</dbReference>
<dbReference type="SUPFAM" id="SSF53098">
    <property type="entry name" value="Ribonuclease H-like"/>
    <property type="match status" value="1"/>
</dbReference>
<dbReference type="CDD" id="cd02845">
    <property type="entry name" value="PAZ_piwi_like"/>
    <property type="match status" value="1"/>
</dbReference>
<dbReference type="GO" id="GO:0030154">
    <property type="term" value="P:cell differentiation"/>
    <property type="evidence" value="ECO:0007669"/>
    <property type="project" value="UniProtKB-KW"/>
</dbReference>
<dbReference type="Gene3D" id="3.40.50.2300">
    <property type="match status" value="1"/>
</dbReference>
<feature type="region of interest" description="Disordered" evidence="8">
    <location>
        <begin position="19"/>
        <end position="78"/>
    </location>
</feature>
<dbReference type="InterPro" id="IPR036397">
    <property type="entry name" value="RNaseH_sf"/>
</dbReference>
<protein>
    <recommendedName>
        <fullName evidence="13">Argonaute 3</fullName>
    </recommendedName>
</protein>
<evidence type="ECO:0000256" key="3">
    <source>
        <dbReference type="ARBA" id="ARBA00022490"/>
    </source>
</evidence>
<evidence type="ECO:0000256" key="8">
    <source>
        <dbReference type="SAM" id="MobiDB-lite"/>
    </source>
</evidence>
<dbReference type="SUPFAM" id="SSF101690">
    <property type="entry name" value="PAZ domain"/>
    <property type="match status" value="1"/>
</dbReference>
<evidence type="ECO:0000256" key="5">
    <source>
        <dbReference type="ARBA" id="ARBA00022884"/>
    </source>
</evidence>
<evidence type="ECO:0000259" key="9">
    <source>
        <dbReference type="PROSITE" id="PS50821"/>
    </source>
</evidence>
<evidence type="ECO:0000256" key="7">
    <source>
        <dbReference type="ARBA" id="ARBA00038291"/>
    </source>
</evidence>
<evidence type="ECO:0000313" key="12">
    <source>
        <dbReference type="Proteomes" id="UP001153709"/>
    </source>
</evidence>
<evidence type="ECO:0000256" key="2">
    <source>
        <dbReference type="ARBA" id="ARBA00022473"/>
    </source>
</evidence>
<organism evidence="11 12">
    <name type="scientific">Diabrotica balteata</name>
    <name type="common">Banded cucumber beetle</name>
    <dbReference type="NCBI Taxonomy" id="107213"/>
    <lineage>
        <taxon>Eukaryota</taxon>
        <taxon>Metazoa</taxon>
        <taxon>Ecdysozoa</taxon>
        <taxon>Arthropoda</taxon>
        <taxon>Hexapoda</taxon>
        <taxon>Insecta</taxon>
        <taxon>Pterygota</taxon>
        <taxon>Neoptera</taxon>
        <taxon>Endopterygota</taxon>
        <taxon>Coleoptera</taxon>
        <taxon>Polyphaga</taxon>
        <taxon>Cucujiformia</taxon>
        <taxon>Chrysomeloidea</taxon>
        <taxon>Chrysomelidae</taxon>
        <taxon>Galerucinae</taxon>
        <taxon>Diabroticina</taxon>
        <taxon>Diabroticites</taxon>
        <taxon>Diabrotica</taxon>
    </lineage>
</organism>
<dbReference type="Pfam" id="PF23278">
    <property type="entry name" value="Piwi_N"/>
    <property type="match status" value="1"/>
</dbReference>
<dbReference type="Proteomes" id="UP001153709">
    <property type="component" value="Chromosome 1"/>
</dbReference>
<dbReference type="PROSITE" id="PS50821">
    <property type="entry name" value="PAZ"/>
    <property type="match status" value="1"/>
</dbReference>
<dbReference type="Pfam" id="PF02170">
    <property type="entry name" value="PAZ"/>
    <property type="match status" value="1"/>
</dbReference>
<dbReference type="GO" id="GO:0003723">
    <property type="term" value="F:RNA binding"/>
    <property type="evidence" value="ECO:0007669"/>
    <property type="project" value="UniProtKB-KW"/>
</dbReference>
<evidence type="ECO:0000256" key="4">
    <source>
        <dbReference type="ARBA" id="ARBA00022782"/>
    </source>
</evidence>
<dbReference type="Gene3D" id="3.30.420.10">
    <property type="entry name" value="Ribonuclease H-like superfamily/Ribonuclease H"/>
    <property type="match status" value="1"/>
</dbReference>